<dbReference type="PANTHER" id="PTHR38790">
    <property type="entry name" value="2EXR DOMAIN-CONTAINING PROTEIN-RELATED"/>
    <property type="match status" value="1"/>
</dbReference>
<evidence type="ECO:0008006" key="4">
    <source>
        <dbReference type="Google" id="ProtNLM"/>
    </source>
</evidence>
<reference evidence="2" key="1">
    <citation type="journal article" date="2023" name="Mol. Phylogenet. Evol.">
        <title>Genome-scale phylogeny and comparative genomics of the fungal order Sordariales.</title>
        <authorList>
            <person name="Hensen N."/>
            <person name="Bonometti L."/>
            <person name="Westerberg I."/>
            <person name="Brannstrom I.O."/>
            <person name="Guillou S."/>
            <person name="Cros-Aarteil S."/>
            <person name="Calhoun S."/>
            <person name="Haridas S."/>
            <person name="Kuo A."/>
            <person name="Mondo S."/>
            <person name="Pangilinan J."/>
            <person name="Riley R."/>
            <person name="LaButti K."/>
            <person name="Andreopoulos B."/>
            <person name="Lipzen A."/>
            <person name="Chen C."/>
            <person name="Yan M."/>
            <person name="Daum C."/>
            <person name="Ng V."/>
            <person name="Clum A."/>
            <person name="Steindorff A."/>
            <person name="Ohm R.A."/>
            <person name="Martin F."/>
            <person name="Silar P."/>
            <person name="Natvig D.O."/>
            <person name="Lalanne C."/>
            <person name="Gautier V."/>
            <person name="Ament-Velasquez S.L."/>
            <person name="Kruys A."/>
            <person name="Hutchinson M.I."/>
            <person name="Powell A.J."/>
            <person name="Barry K."/>
            <person name="Miller A.N."/>
            <person name="Grigoriev I.V."/>
            <person name="Debuchy R."/>
            <person name="Gladieux P."/>
            <person name="Hiltunen Thoren M."/>
            <person name="Johannesson H."/>
        </authorList>
    </citation>
    <scope>NUCLEOTIDE SEQUENCE</scope>
    <source>
        <strain evidence="2">PSN243</strain>
    </source>
</reference>
<comment type="caution">
    <text evidence="2">The sequence shown here is derived from an EMBL/GenBank/DDBJ whole genome shotgun (WGS) entry which is preliminary data.</text>
</comment>
<name>A0AAV9GTS5_9PEZI</name>
<evidence type="ECO:0000313" key="3">
    <source>
        <dbReference type="Proteomes" id="UP001321760"/>
    </source>
</evidence>
<keyword evidence="3" id="KW-1185">Reference proteome</keyword>
<gene>
    <name evidence="2" type="ORF">QBC34DRAFT_52008</name>
</gene>
<feature type="compositionally biased region" description="Low complexity" evidence="1">
    <location>
        <begin position="120"/>
        <end position="145"/>
    </location>
</feature>
<reference evidence="2" key="2">
    <citation type="submission" date="2023-05" db="EMBL/GenBank/DDBJ databases">
        <authorList>
            <consortium name="Lawrence Berkeley National Laboratory"/>
            <person name="Steindorff A."/>
            <person name="Hensen N."/>
            <person name="Bonometti L."/>
            <person name="Westerberg I."/>
            <person name="Brannstrom I.O."/>
            <person name="Guillou S."/>
            <person name="Cros-Aarteil S."/>
            <person name="Calhoun S."/>
            <person name="Haridas S."/>
            <person name="Kuo A."/>
            <person name="Mondo S."/>
            <person name="Pangilinan J."/>
            <person name="Riley R."/>
            <person name="Labutti K."/>
            <person name="Andreopoulos B."/>
            <person name="Lipzen A."/>
            <person name="Chen C."/>
            <person name="Yanf M."/>
            <person name="Daum C."/>
            <person name="Ng V."/>
            <person name="Clum A."/>
            <person name="Ohm R."/>
            <person name="Martin F."/>
            <person name="Silar P."/>
            <person name="Natvig D."/>
            <person name="Lalanne C."/>
            <person name="Gautier V."/>
            <person name="Ament-Velasquez S.L."/>
            <person name="Kruys A."/>
            <person name="Hutchinson M.I."/>
            <person name="Powell A.J."/>
            <person name="Barry K."/>
            <person name="Miller A.N."/>
            <person name="Grigoriev I.V."/>
            <person name="Debuchy R."/>
            <person name="Gladieux P."/>
            <person name="Thoren M.H."/>
            <person name="Johannesson H."/>
        </authorList>
    </citation>
    <scope>NUCLEOTIDE SEQUENCE</scope>
    <source>
        <strain evidence="2">PSN243</strain>
    </source>
</reference>
<protein>
    <recommendedName>
        <fullName evidence="4">F-box domain-containing protein</fullName>
    </recommendedName>
</protein>
<feature type="region of interest" description="Disordered" evidence="1">
    <location>
        <begin position="30"/>
        <end position="54"/>
    </location>
</feature>
<dbReference type="Proteomes" id="UP001321760">
    <property type="component" value="Unassembled WGS sequence"/>
</dbReference>
<dbReference type="PANTHER" id="PTHR38790:SF4">
    <property type="entry name" value="2EXR DOMAIN-CONTAINING PROTEIN"/>
    <property type="match status" value="1"/>
</dbReference>
<evidence type="ECO:0000256" key="1">
    <source>
        <dbReference type="SAM" id="MobiDB-lite"/>
    </source>
</evidence>
<feature type="region of interest" description="Disordered" evidence="1">
    <location>
        <begin position="120"/>
        <end position="150"/>
    </location>
</feature>
<evidence type="ECO:0000313" key="2">
    <source>
        <dbReference type="EMBL" id="KAK4451721.1"/>
    </source>
</evidence>
<feature type="compositionally biased region" description="Basic and acidic residues" evidence="1">
    <location>
        <begin position="31"/>
        <end position="49"/>
    </location>
</feature>
<sequence>MFEVISPPNCRTWPTITHRNSLYTSGIKPATHGDDIPDKPKNVLDKHPNDTVTKTTYPIYQPQRKGPNLLDLPLEIRLQIYSHIHLSHPLAQPDLSPWYPTPKHTAYFLAPIMTPVFCRSSSSPQTSTTSTTTSLTTPKPNLLSPHRPQSHLPTSLLLSSRQVYTESRTLPFHNNEFVFVTWFSSGLSVARAFVKSLRPWQRDAMRYARIELQIRDLGDVARLAVWEELCGFWKEGMRGLRVKVDLEDADVVGEGEGMGEWWVLGREVVPRTWDGGRWRWVEGGLRRMKGLRVVEVEIVGRGLGDGERVRWCEALEGVVNGEVGRDRRVKVVCVRKAEDVCAGCGTGSG</sequence>
<dbReference type="AlphaFoldDB" id="A0AAV9GTS5"/>
<dbReference type="EMBL" id="MU865927">
    <property type="protein sequence ID" value="KAK4451721.1"/>
    <property type="molecule type" value="Genomic_DNA"/>
</dbReference>
<proteinExistence type="predicted"/>
<accession>A0AAV9GTS5</accession>
<organism evidence="2 3">
    <name type="scientific">Podospora aff. communis PSN243</name>
    <dbReference type="NCBI Taxonomy" id="3040156"/>
    <lineage>
        <taxon>Eukaryota</taxon>
        <taxon>Fungi</taxon>
        <taxon>Dikarya</taxon>
        <taxon>Ascomycota</taxon>
        <taxon>Pezizomycotina</taxon>
        <taxon>Sordariomycetes</taxon>
        <taxon>Sordariomycetidae</taxon>
        <taxon>Sordariales</taxon>
        <taxon>Podosporaceae</taxon>
        <taxon>Podospora</taxon>
    </lineage>
</organism>